<gene>
    <name evidence="4" type="ordered locus">Glov_3276</name>
</gene>
<dbReference type="GO" id="GO:0044780">
    <property type="term" value="P:bacterial-type flagellum assembly"/>
    <property type="evidence" value="ECO:0007669"/>
    <property type="project" value="InterPro"/>
</dbReference>
<dbReference type="EMBL" id="CP001089">
    <property type="protein sequence ID" value="ACD96982.1"/>
    <property type="molecule type" value="Genomic_DNA"/>
</dbReference>
<keyword evidence="3" id="KW-1005">Bacterial flagellum biogenesis</keyword>
<comment type="function">
    <text evidence="1">Required for the efficient initiation of filament assembly.</text>
</comment>
<evidence type="ECO:0000313" key="4">
    <source>
        <dbReference type="EMBL" id="ACD96982.1"/>
    </source>
</evidence>
<dbReference type="InterPro" id="IPR007809">
    <property type="entry name" value="FlgN-like"/>
</dbReference>
<dbReference type="Pfam" id="PF05130">
    <property type="entry name" value="FlgN"/>
    <property type="match status" value="1"/>
</dbReference>
<dbReference type="InterPro" id="IPR036679">
    <property type="entry name" value="FlgN-like_sf"/>
</dbReference>
<dbReference type="STRING" id="398767.Glov_3276"/>
<organism evidence="4 5">
    <name type="scientific">Trichlorobacter lovleyi (strain ATCC BAA-1151 / DSM 17278 / SZ)</name>
    <name type="common">Geobacter lovleyi</name>
    <dbReference type="NCBI Taxonomy" id="398767"/>
    <lineage>
        <taxon>Bacteria</taxon>
        <taxon>Pseudomonadati</taxon>
        <taxon>Thermodesulfobacteriota</taxon>
        <taxon>Desulfuromonadia</taxon>
        <taxon>Geobacterales</taxon>
        <taxon>Geobacteraceae</taxon>
        <taxon>Trichlorobacter</taxon>
    </lineage>
</organism>
<dbReference type="KEGG" id="glo:Glov_3276"/>
<dbReference type="Gene3D" id="1.20.58.300">
    <property type="entry name" value="FlgN-like"/>
    <property type="match status" value="1"/>
</dbReference>
<dbReference type="AlphaFoldDB" id="B3EAU9"/>
<proteinExistence type="inferred from homology"/>
<evidence type="ECO:0000256" key="1">
    <source>
        <dbReference type="ARBA" id="ARBA00002397"/>
    </source>
</evidence>
<keyword evidence="5" id="KW-1185">Reference proteome</keyword>
<accession>B3EAU9</accession>
<evidence type="ECO:0000313" key="5">
    <source>
        <dbReference type="Proteomes" id="UP000002420"/>
    </source>
</evidence>
<dbReference type="SUPFAM" id="SSF140566">
    <property type="entry name" value="FlgN-like"/>
    <property type="match status" value="1"/>
</dbReference>
<protein>
    <submittedName>
        <fullName evidence="4">FlgN family protein</fullName>
    </submittedName>
</protein>
<sequence>MATANRLTDILSEQLMVLNELQKTLNDEQKAIANLDTPLMEVLNNQKELLIARQRTIAENLRAALTETAGQLGMPPSVTLSEMLEKMPASMRARVEPLQQAVKQTGSAVSVVANQNRGMLERFLGVVNESLSFILRILNTSNTYGVRGTYLNNTQSGAVMINREA</sequence>
<name>B3EAU9_TRIL1</name>
<evidence type="ECO:0000256" key="2">
    <source>
        <dbReference type="ARBA" id="ARBA00007703"/>
    </source>
</evidence>
<dbReference type="Proteomes" id="UP000002420">
    <property type="component" value="Chromosome"/>
</dbReference>
<evidence type="ECO:0000256" key="3">
    <source>
        <dbReference type="ARBA" id="ARBA00022795"/>
    </source>
</evidence>
<comment type="similarity">
    <text evidence="2">Belongs to the FlgN family.</text>
</comment>
<reference evidence="4 5" key="1">
    <citation type="submission" date="2008-05" db="EMBL/GenBank/DDBJ databases">
        <title>Complete sequence of chromosome of Geobacter lovleyi SZ.</title>
        <authorList>
            <consortium name="US DOE Joint Genome Institute"/>
            <person name="Lucas S."/>
            <person name="Copeland A."/>
            <person name="Lapidus A."/>
            <person name="Glavina del Rio T."/>
            <person name="Dalin E."/>
            <person name="Tice H."/>
            <person name="Bruce D."/>
            <person name="Goodwin L."/>
            <person name="Pitluck S."/>
            <person name="Chertkov O."/>
            <person name="Meincke L."/>
            <person name="Brettin T."/>
            <person name="Detter J.C."/>
            <person name="Han C."/>
            <person name="Tapia R."/>
            <person name="Kuske C.R."/>
            <person name="Schmutz J."/>
            <person name="Larimer F."/>
            <person name="Land M."/>
            <person name="Hauser L."/>
            <person name="Kyrpides N."/>
            <person name="Mikhailova N."/>
            <person name="Sung Y."/>
            <person name="Fletcher K.E."/>
            <person name="Ritalahti K.M."/>
            <person name="Loeffler F.E."/>
            <person name="Richardson P."/>
        </authorList>
    </citation>
    <scope>NUCLEOTIDE SEQUENCE [LARGE SCALE GENOMIC DNA]</scope>
    <source>
        <strain evidence="5">ATCC BAA-1151 / DSM 17278 / SZ</strain>
    </source>
</reference>
<dbReference type="HOGENOM" id="CLU_1608481_0_0_7"/>